<organism evidence="2 3">
    <name type="scientific">Shewanella atlantica</name>
    <dbReference type="NCBI Taxonomy" id="271099"/>
    <lineage>
        <taxon>Bacteria</taxon>
        <taxon>Pseudomonadati</taxon>
        <taxon>Pseudomonadota</taxon>
        <taxon>Gammaproteobacteria</taxon>
        <taxon>Alteromonadales</taxon>
        <taxon>Shewanellaceae</taxon>
        <taxon>Shewanella</taxon>
    </lineage>
</organism>
<protein>
    <submittedName>
        <fullName evidence="2">Alpha/beta hydrolase</fullName>
    </submittedName>
</protein>
<comment type="caution">
    <text evidence="2">The sequence shown here is derived from an EMBL/GenBank/DDBJ whole genome shotgun (WGS) entry which is preliminary data.</text>
</comment>
<dbReference type="Pfam" id="PF02129">
    <property type="entry name" value="Peptidase_S15"/>
    <property type="match status" value="1"/>
</dbReference>
<dbReference type="PANTHER" id="PTHR47751:SF1">
    <property type="entry name" value="SUPERFAMILY HYDROLASE, PUTATIVE (AFU_ORTHOLOGUE AFUA_2G16580)-RELATED"/>
    <property type="match status" value="1"/>
</dbReference>
<dbReference type="Gene3D" id="1.10.10.800">
    <property type="match status" value="1"/>
</dbReference>
<accession>A0A3S0IV43</accession>
<reference evidence="2 3" key="1">
    <citation type="submission" date="2018-12" db="EMBL/GenBank/DDBJ databases">
        <authorList>
            <person name="Yu L."/>
        </authorList>
    </citation>
    <scope>NUCLEOTIDE SEQUENCE [LARGE SCALE GENOMIC DNA]</scope>
    <source>
        <strain evidence="2 3">HAW-EB5</strain>
    </source>
</reference>
<dbReference type="InterPro" id="IPR000383">
    <property type="entry name" value="Xaa-Pro-like_dom"/>
</dbReference>
<dbReference type="OrthoDB" id="9805123at2"/>
<name>A0A3S0IV43_9GAMM</name>
<gene>
    <name evidence="2" type="ORF">EKG39_11965</name>
</gene>
<keyword evidence="3" id="KW-1185">Reference proteome</keyword>
<evidence type="ECO:0000313" key="3">
    <source>
        <dbReference type="Proteomes" id="UP000282060"/>
    </source>
</evidence>
<evidence type="ECO:0000259" key="1">
    <source>
        <dbReference type="Pfam" id="PF02129"/>
    </source>
</evidence>
<keyword evidence="2" id="KW-0378">Hydrolase</keyword>
<dbReference type="Proteomes" id="UP000282060">
    <property type="component" value="Unassembled WGS sequence"/>
</dbReference>
<dbReference type="EMBL" id="RXNV01000004">
    <property type="protein sequence ID" value="RTR32141.1"/>
    <property type="molecule type" value="Genomic_DNA"/>
</dbReference>
<evidence type="ECO:0000313" key="2">
    <source>
        <dbReference type="EMBL" id="RTR32141.1"/>
    </source>
</evidence>
<dbReference type="Gene3D" id="3.40.50.1820">
    <property type="entry name" value="alpha/beta hydrolase"/>
    <property type="match status" value="1"/>
</dbReference>
<dbReference type="PANTHER" id="PTHR47751">
    <property type="entry name" value="SUPERFAMILY HYDROLASE, PUTATIVE (AFU_ORTHOLOGUE AFUA_2G16580)-RELATED"/>
    <property type="match status" value="1"/>
</dbReference>
<proteinExistence type="predicted"/>
<sequence length="315" mass="35002">MTATLFNAGKNRVEFLSVGTRIVGNLYCPDNFDSGKTYPAVVVGGPLATVKEQAAGVFAEKLSKQGFLVLAFDYRTFGESDGELRCYENPSDKTEDIQNAVSFLATLENVDSSKIAALGICASASYVTGALIGDKRIQAFATVSGYFNLQEFVTFNPMVTEETRAYLFKLSNDARQKYFETGVSDRSDVLYAPFDGTAEVQFMKDVYDYYFTRVESCWPNFSRELTLFSIEQLAKSNALDYAKYITTPYLGIVGENAPTRTQTEQFLEVKSQGVAEFKELKGACHIQAYDLDKYVDQAVGSIAEFFNNQLNVKTI</sequence>
<dbReference type="GO" id="GO:0016787">
    <property type="term" value="F:hydrolase activity"/>
    <property type="evidence" value="ECO:0007669"/>
    <property type="project" value="UniProtKB-KW"/>
</dbReference>
<dbReference type="InterPro" id="IPR051411">
    <property type="entry name" value="Polyketide_trans_af380"/>
</dbReference>
<dbReference type="AlphaFoldDB" id="A0A3S0IV43"/>
<dbReference type="SUPFAM" id="SSF53474">
    <property type="entry name" value="alpha/beta-Hydrolases"/>
    <property type="match status" value="1"/>
</dbReference>
<feature type="domain" description="Xaa-Pro dipeptidyl-peptidase-like" evidence="1">
    <location>
        <begin position="19"/>
        <end position="151"/>
    </location>
</feature>
<dbReference type="InterPro" id="IPR029058">
    <property type="entry name" value="AB_hydrolase_fold"/>
</dbReference>
<dbReference type="RefSeq" id="WP_126505980.1">
    <property type="nucleotide sequence ID" value="NZ_RXNV01000004.1"/>
</dbReference>